<name>A0A1W1BMJ5_9ZZZZ</name>
<dbReference type="Gene3D" id="1.10.530.10">
    <property type="match status" value="1"/>
</dbReference>
<dbReference type="SUPFAM" id="SSF53955">
    <property type="entry name" value="Lysozyme-like"/>
    <property type="match status" value="1"/>
</dbReference>
<reference evidence="2" key="1">
    <citation type="submission" date="2016-10" db="EMBL/GenBank/DDBJ databases">
        <authorList>
            <person name="de Groot N.N."/>
        </authorList>
    </citation>
    <scope>NUCLEOTIDE SEQUENCE</scope>
</reference>
<evidence type="ECO:0000313" key="2">
    <source>
        <dbReference type="EMBL" id="SFV54754.1"/>
    </source>
</evidence>
<gene>
    <name evidence="2" type="ORF">MNB_SV-10-1311</name>
</gene>
<dbReference type="SUPFAM" id="SSF54106">
    <property type="entry name" value="LysM domain"/>
    <property type="match status" value="1"/>
</dbReference>
<proteinExistence type="predicted"/>
<dbReference type="InterPro" id="IPR023346">
    <property type="entry name" value="Lysozyme-like_dom_sf"/>
</dbReference>
<dbReference type="CDD" id="cd16894">
    <property type="entry name" value="MltD-like"/>
    <property type="match status" value="1"/>
</dbReference>
<accession>A0A1W1BMJ5</accession>
<dbReference type="PANTHER" id="PTHR37423:SF2">
    <property type="entry name" value="MEMBRANE-BOUND LYTIC MUREIN TRANSGLYCOSYLASE C"/>
    <property type="match status" value="1"/>
</dbReference>
<dbReference type="Pfam" id="PF01464">
    <property type="entry name" value="SLT"/>
    <property type="match status" value="1"/>
</dbReference>
<dbReference type="AlphaFoldDB" id="A0A1W1BMJ5"/>
<dbReference type="CDD" id="cd00118">
    <property type="entry name" value="LysM"/>
    <property type="match status" value="1"/>
</dbReference>
<dbReference type="EC" id="3.2.1.-" evidence="2"/>
<keyword evidence="2" id="KW-0378">Hydrolase</keyword>
<organism evidence="2">
    <name type="scientific">hydrothermal vent metagenome</name>
    <dbReference type="NCBI Taxonomy" id="652676"/>
    <lineage>
        <taxon>unclassified sequences</taxon>
        <taxon>metagenomes</taxon>
        <taxon>ecological metagenomes</taxon>
    </lineage>
</organism>
<dbReference type="GO" id="GO:0016798">
    <property type="term" value="F:hydrolase activity, acting on glycosyl bonds"/>
    <property type="evidence" value="ECO:0007669"/>
    <property type="project" value="UniProtKB-KW"/>
</dbReference>
<dbReference type="InterPro" id="IPR036779">
    <property type="entry name" value="LysM_dom_sf"/>
</dbReference>
<evidence type="ECO:0000259" key="1">
    <source>
        <dbReference type="PROSITE" id="PS51782"/>
    </source>
</evidence>
<dbReference type="InterPro" id="IPR018392">
    <property type="entry name" value="LysM"/>
</dbReference>
<sequence length="372" mass="42366">MKKIYTGVKPVLFCLLLIPAVLFSASLPLAEKYPVYTYVFSEFDVDEGYIDNEDFERFVRKNEKSIRHLYKRSMQRGEMISPMVKGYLMDQGVSDLFIYLSMVESGFSTDVVSSKKAVGLWQFMPATAQHYKLDVCKSFDERCDPVSATNAAIKYLKKLHGQFGKWYLAAIAYNCGEGRLKRAIKKAGSDELGILTDERDKYLPAETRKYIQKILLAAMIGEGKYIDFGVRPGESESQPVQVEISGGCDLEKLAGTLGMKPLDLLRMNRQFKHGIVPTKKAVYTLMIPEAKMIPFYLKYELKQEPETIPVKPHFVSHVVKMGDTLESIAKKYHSTAEEIRRANRLDDDFLILDSLLLVPVTQKMFDQMLQSL</sequence>
<keyword evidence="2" id="KW-0326">Glycosidase</keyword>
<dbReference type="PROSITE" id="PS51782">
    <property type="entry name" value="LYSM"/>
    <property type="match status" value="1"/>
</dbReference>
<protein>
    <submittedName>
        <fullName evidence="2">Membrane-bound lytic murein transglycosylase D</fullName>
        <ecNumber evidence="2">3.2.1.-</ecNumber>
    </submittedName>
</protein>
<dbReference type="EMBL" id="FPHL01000007">
    <property type="protein sequence ID" value="SFV54754.1"/>
    <property type="molecule type" value="Genomic_DNA"/>
</dbReference>
<feature type="domain" description="LysM" evidence="1">
    <location>
        <begin position="315"/>
        <end position="359"/>
    </location>
</feature>
<dbReference type="SMART" id="SM00257">
    <property type="entry name" value="LysM"/>
    <property type="match status" value="1"/>
</dbReference>
<dbReference type="Pfam" id="PF01476">
    <property type="entry name" value="LysM"/>
    <property type="match status" value="1"/>
</dbReference>
<dbReference type="Gene3D" id="3.10.350.10">
    <property type="entry name" value="LysM domain"/>
    <property type="match status" value="1"/>
</dbReference>
<dbReference type="InterPro" id="IPR008258">
    <property type="entry name" value="Transglycosylase_SLT_dom_1"/>
</dbReference>
<dbReference type="PANTHER" id="PTHR37423">
    <property type="entry name" value="SOLUBLE LYTIC MUREIN TRANSGLYCOSYLASE-RELATED"/>
    <property type="match status" value="1"/>
</dbReference>